<evidence type="ECO:0000256" key="1">
    <source>
        <dbReference type="SAM" id="MobiDB-lite"/>
    </source>
</evidence>
<dbReference type="EMBL" id="JAULJE010000027">
    <property type="protein sequence ID" value="KAK1327604.1"/>
    <property type="molecule type" value="Genomic_DNA"/>
</dbReference>
<feature type="compositionally biased region" description="Basic and acidic residues" evidence="1">
    <location>
        <begin position="130"/>
        <end position="150"/>
    </location>
</feature>
<protein>
    <submittedName>
        <fullName evidence="2">Uncharacterized protein</fullName>
    </submittedName>
</protein>
<dbReference type="AlphaFoldDB" id="A0AA40HAP3"/>
<accession>A0AA40HAP3</accession>
<feature type="region of interest" description="Disordered" evidence="1">
    <location>
        <begin position="263"/>
        <end position="289"/>
    </location>
</feature>
<organism evidence="2 3">
    <name type="scientific">Cnephaeus nilssonii</name>
    <name type="common">Northern bat</name>
    <name type="synonym">Eptesicus nilssonii</name>
    <dbReference type="NCBI Taxonomy" id="3371016"/>
    <lineage>
        <taxon>Eukaryota</taxon>
        <taxon>Metazoa</taxon>
        <taxon>Chordata</taxon>
        <taxon>Craniata</taxon>
        <taxon>Vertebrata</taxon>
        <taxon>Euteleostomi</taxon>
        <taxon>Mammalia</taxon>
        <taxon>Eutheria</taxon>
        <taxon>Laurasiatheria</taxon>
        <taxon>Chiroptera</taxon>
        <taxon>Yangochiroptera</taxon>
        <taxon>Vespertilionidae</taxon>
        <taxon>Cnephaeus</taxon>
    </lineage>
</organism>
<feature type="region of interest" description="Disordered" evidence="1">
    <location>
        <begin position="71"/>
        <end position="231"/>
    </location>
</feature>
<gene>
    <name evidence="2" type="ORF">QTO34_012893</name>
</gene>
<comment type="caution">
    <text evidence="2">The sequence shown here is derived from an EMBL/GenBank/DDBJ whole genome shotgun (WGS) entry which is preliminary data.</text>
</comment>
<evidence type="ECO:0000313" key="2">
    <source>
        <dbReference type="EMBL" id="KAK1327604.1"/>
    </source>
</evidence>
<sequence length="289" mass="30961">MGPVPRGVVWRGVVRVCHSGAGIAFALRGQRALATAASDSQPQLSQRLPQEPRLCLEALWGVTAGRGLQAFQRGGRGGAGTRGAACRKRPVPPSPQLSLPRPRRASAQRARARRRDCQGRWATTLGGGRGEGREETADAEHAAGCRELRERTKRPHTPTPDGSAASALTSFGGEDPPGARGMSDRKRGGAKQTLGALHLSSGAPRRFQRQNKVNEPQHPARREQGAWSTEHGAWSLEHGAWSLEHRAWSTEPGARSLEHGAWSMEPGARSLEPGARSLEPGARSLEPIS</sequence>
<evidence type="ECO:0000313" key="3">
    <source>
        <dbReference type="Proteomes" id="UP001177744"/>
    </source>
</evidence>
<dbReference type="Proteomes" id="UP001177744">
    <property type="component" value="Unassembled WGS sequence"/>
</dbReference>
<reference evidence="2" key="1">
    <citation type="submission" date="2023-06" db="EMBL/GenBank/DDBJ databases">
        <title>Reference genome for the Northern bat (Eptesicus nilssonii), a most northern bat species.</title>
        <authorList>
            <person name="Laine V.N."/>
            <person name="Pulliainen A.T."/>
            <person name="Lilley T.M."/>
        </authorList>
    </citation>
    <scope>NUCLEOTIDE SEQUENCE</scope>
    <source>
        <strain evidence="2">BLF_Eptnil</strain>
        <tissue evidence="2">Kidney</tissue>
    </source>
</reference>
<keyword evidence="3" id="KW-1185">Reference proteome</keyword>
<name>A0AA40HAP3_CNENI</name>
<feature type="compositionally biased region" description="Basic residues" evidence="1">
    <location>
        <begin position="101"/>
        <end position="114"/>
    </location>
</feature>
<proteinExistence type="predicted"/>